<keyword evidence="5" id="KW-1185">Reference proteome</keyword>
<comment type="similarity">
    <text evidence="1">Belongs to the ADP-ribosylglycohydrolase family.</text>
</comment>
<sequence length="312" mass="34521">MSQVRAGILGLCVGDALGVPVEFRAREALVQAPVTDMREYGSHHQPAGTWSDDSSMVFCQMESMIGSNGIDMYDTAHQFTRWYDAAFWTPHGKVFDIGIATRRAIDRLMDEFIRPDLAGGSDEYSNGNGSLMRILPLAYELQRHPVEARIQAVKQISSITHRHSTSVIGCVIYVELALSLLQGLRLEEGLLQIKDTIPKLFAGDESLKHYDRILKEDLGSLPESAIQSTGYVVHTLEASLWCLLTTNDYSAAVLKAVNLGEDTDTTGAVAGGLAGLMYGEDSIPENWIQQLARKADVLDLCERFEQWISRVE</sequence>
<gene>
    <name evidence="4" type="ORF">NQZ67_02700</name>
</gene>
<dbReference type="GO" id="GO:0016787">
    <property type="term" value="F:hydrolase activity"/>
    <property type="evidence" value="ECO:0007669"/>
    <property type="project" value="UniProtKB-KW"/>
</dbReference>
<comment type="caution">
    <text evidence="4">The sequence shown here is derived from an EMBL/GenBank/DDBJ whole genome shotgun (WGS) entry which is preliminary data.</text>
</comment>
<dbReference type="GO" id="GO:0046872">
    <property type="term" value="F:metal ion binding"/>
    <property type="evidence" value="ECO:0007669"/>
    <property type="project" value="UniProtKB-KW"/>
</dbReference>
<dbReference type="InterPro" id="IPR050792">
    <property type="entry name" value="ADP-ribosylglycohydrolase"/>
</dbReference>
<dbReference type="InterPro" id="IPR005502">
    <property type="entry name" value="Ribosyl_crysJ1"/>
</dbReference>
<dbReference type="PANTHER" id="PTHR16222:SF24">
    <property type="entry name" value="ADP-RIBOSYLHYDROLASE ARH3"/>
    <property type="match status" value="1"/>
</dbReference>
<feature type="binding site" evidence="3">
    <location>
        <position position="52"/>
    </location>
    <ligand>
        <name>Mg(2+)</name>
        <dbReference type="ChEBI" id="CHEBI:18420"/>
        <label>1</label>
    </ligand>
</feature>
<feature type="binding site" evidence="3">
    <location>
        <position position="265"/>
    </location>
    <ligand>
        <name>Mg(2+)</name>
        <dbReference type="ChEBI" id="CHEBI:18420"/>
        <label>1</label>
    </ligand>
</feature>
<feature type="binding site" evidence="3">
    <location>
        <position position="264"/>
    </location>
    <ligand>
        <name>Mg(2+)</name>
        <dbReference type="ChEBI" id="CHEBI:18420"/>
        <label>1</label>
    </ligand>
</feature>
<evidence type="ECO:0000313" key="5">
    <source>
        <dbReference type="Proteomes" id="UP001141950"/>
    </source>
</evidence>
<organism evidence="4 5">
    <name type="scientific">Paenibacillus soyae</name>
    <dbReference type="NCBI Taxonomy" id="2969249"/>
    <lineage>
        <taxon>Bacteria</taxon>
        <taxon>Bacillati</taxon>
        <taxon>Bacillota</taxon>
        <taxon>Bacilli</taxon>
        <taxon>Bacillales</taxon>
        <taxon>Paenibacillaceae</taxon>
        <taxon>Paenibacillus</taxon>
    </lineage>
</organism>
<keyword evidence="3" id="KW-0479">Metal-binding</keyword>
<reference evidence="4" key="1">
    <citation type="submission" date="2022-08" db="EMBL/GenBank/DDBJ databases">
        <title>The genomic sequence of strain Paenibacillus sp. SCIV0701.</title>
        <authorList>
            <person name="Zhao H."/>
        </authorList>
    </citation>
    <scope>NUCLEOTIDE SEQUENCE</scope>
    <source>
        <strain evidence="4">SCIV0701</strain>
    </source>
</reference>
<feature type="binding site" evidence="3">
    <location>
        <position position="53"/>
    </location>
    <ligand>
        <name>Mg(2+)</name>
        <dbReference type="ChEBI" id="CHEBI:18420"/>
        <label>1</label>
    </ligand>
</feature>
<comment type="cofactor">
    <cofactor evidence="3">
        <name>Mg(2+)</name>
        <dbReference type="ChEBI" id="CHEBI:18420"/>
    </cofactor>
    <text evidence="3">Binds 2 magnesium ions per subunit.</text>
</comment>
<feature type="binding site" evidence="3">
    <location>
        <position position="51"/>
    </location>
    <ligand>
        <name>Mg(2+)</name>
        <dbReference type="ChEBI" id="CHEBI:18420"/>
        <label>1</label>
    </ligand>
</feature>
<dbReference type="Gene3D" id="1.10.4080.10">
    <property type="entry name" value="ADP-ribosylation/Crystallin J1"/>
    <property type="match status" value="1"/>
</dbReference>
<dbReference type="Proteomes" id="UP001141950">
    <property type="component" value="Unassembled WGS sequence"/>
</dbReference>
<proteinExistence type="inferred from homology"/>
<evidence type="ECO:0000256" key="2">
    <source>
        <dbReference type="ARBA" id="ARBA00022801"/>
    </source>
</evidence>
<keyword evidence="3" id="KW-0460">Magnesium</keyword>
<dbReference type="EMBL" id="JANIPJ010000002">
    <property type="protein sequence ID" value="MCR2802780.1"/>
    <property type="molecule type" value="Genomic_DNA"/>
</dbReference>
<keyword evidence="2" id="KW-0378">Hydrolase</keyword>
<dbReference type="Pfam" id="PF03747">
    <property type="entry name" value="ADP_ribosyl_GH"/>
    <property type="match status" value="1"/>
</dbReference>
<evidence type="ECO:0000256" key="1">
    <source>
        <dbReference type="ARBA" id="ARBA00010702"/>
    </source>
</evidence>
<accession>A0A9X2MM48</accession>
<feature type="binding site" evidence="3">
    <location>
        <position position="262"/>
    </location>
    <ligand>
        <name>Mg(2+)</name>
        <dbReference type="ChEBI" id="CHEBI:18420"/>
        <label>1</label>
    </ligand>
</feature>
<protein>
    <submittedName>
        <fullName evidence="4">ADP-ribosylglycohydrolase family protein</fullName>
    </submittedName>
</protein>
<dbReference type="SUPFAM" id="SSF101478">
    <property type="entry name" value="ADP-ribosylglycohydrolase"/>
    <property type="match status" value="1"/>
</dbReference>
<name>A0A9X2MM48_9BACL</name>
<dbReference type="PANTHER" id="PTHR16222">
    <property type="entry name" value="ADP-RIBOSYLGLYCOHYDROLASE"/>
    <property type="match status" value="1"/>
</dbReference>
<dbReference type="AlphaFoldDB" id="A0A9X2MM48"/>
<dbReference type="RefSeq" id="WP_257442507.1">
    <property type="nucleotide sequence ID" value="NZ_JANIPJ010000002.1"/>
</dbReference>
<evidence type="ECO:0000256" key="3">
    <source>
        <dbReference type="PIRSR" id="PIRSR605502-1"/>
    </source>
</evidence>
<evidence type="ECO:0000313" key="4">
    <source>
        <dbReference type="EMBL" id="MCR2802780.1"/>
    </source>
</evidence>
<dbReference type="InterPro" id="IPR036705">
    <property type="entry name" value="Ribosyl_crysJ1_sf"/>
</dbReference>